<evidence type="ECO:0000313" key="3">
    <source>
        <dbReference type="Proteomes" id="UP000749471"/>
    </source>
</evidence>
<dbReference type="PANTHER" id="PTHR43591">
    <property type="entry name" value="METHYLTRANSFERASE"/>
    <property type="match status" value="1"/>
</dbReference>
<keyword evidence="2" id="KW-0808">Transferase</keyword>
<gene>
    <name evidence="2" type="ORF">KQI42_07365</name>
</gene>
<accession>A0ABS6E4I9</accession>
<protein>
    <submittedName>
        <fullName evidence="2">Class I SAM-dependent methyltransferase</fullName>
    </submittedName>
</protein>
<dbReference type="Pfam" id="PF08241">
    <property type="entry name" value="Methyltransf_11"/>
    <property type="match status" value="1"/>
</dbReference>
<keyword evidence="2" id="KW-0489">Methyltransferase</keyword>
<evidence type="ECO:0000259" key="1">
    <source>
        <dbReference type="Pfam" id="PF08241"/>
    </source>
</evidence>
<dbReference type="CDD" id="cd02440">
    <property type="entry name" value="AdoMet_MTases"/>
    <property type="match status" value="1"/>
</dbReference>
<dbReference type="PANTHER" id="PTHR43591:SF24">
    <property type="entry name" value="2-METHOXY-6-POLYPRENYL-1,4-BENZOQUINOL METHYLASE, MITOCHONDRIAL"/>
    <property type="match status" value="1"/>
</dbReference>
<proteinExistence type="predicted"/>
<organism evidence="2 3">
    <name type="scientific">Tissierella simiarum</name>
    <dbReference type="NCBI Taxonomy" id="2841534"/>
    <lineage>
        <taxon>Bacteria</taxon>
        <taxon>Bacillati</taxon>
        <taxon>Bacillota</taxon>
        <taxon>Tissierellia</taxon>
        <taxon>Tissierellales</taxon>
        <taxon>Tissierellaceae</taxon>
        <taxon>Tissierella</taxon>
    </lineage>
</organism>
<feature type="domain" description="Methyltransferase type 11" evidence="1">
    <location>
        <begin position="80"/>
        <end position="176"/>
    </location>
</feature>
<reference evidence="2 3" key="1">
    <citation type="submission" date="2021-06" db="EMBL/GenBank/DDBJ databases">
        <authorList>
            <person name="Sun Q."/>
            <person name="Li D."/>
        </authorList>
    </citation>
    <scope>NUCLEOTIDE SEQUENCE [LARGE SCALE GENOMIC DNA]</scope>
    <source>
        <strain evidence="2 3">MSJ-40</strain>
    </source>
</reference>
<sequence length="343" mass="39023">MSMENKKNLGCNIFNWIEESLNPTNCTSEDFIYNEMESQSGNSLPIIYQPFDGRKISHWIDRGLLYDFLYSTEGENKKLLDFGPGDGWPSLIVAPYAKEVIGIDSSTRRIEVCSENAKRLRITNVKFKNYVVGSKIPFEDNSFDGVMAASSVEQTPNPKETLKELYRVLKPEGRLRIHYEALGRYRNGGERDLWIADLNEKSCKLILFNRNIEDEYVIQYGLTFAMSKEELMGRLSANEGVSFNQITIPLLQELKSKITKAQVLKTVHPSAKTIISWLKEIGFKEVIPSHSGSSVAFKLFNQYDNSERPKDLHSIDEVIKNVVKVAVQLKAPIEIDPMITAIK</sequence>
<keyword evidence="3" id="KW-1185">Reference proteome</keyword>
<evidence type="ECO:0000313" key="2">
    <source>
        <dbReference type="EMBL" id="MBU5437821.1"/>
    </source>
</evidence>
<name>A0ABS6E4I9_9FIRM</name>
<dbReference type="GO" id="GO:0008168">
    <property type="term" value="F:methyltransferase activity"/>
    <property type="evidence" value="ECO:0007669"/>
    <property type="project" value="UniProtKB-KW"/>
</dbReference>
<comment type="caution">
    <text evidence="2">The sequence shown here is derived from an EMBL/GenBank/DDBJ whole genome shotgun (WGS) entry which is preliminary data.</text>
</comment>
<dbReference type="RefSeq" id="WP_216518337.1">
    <property type="nucleotide sequence ID" value="NZ_JAHLPM010000005.1"/>
</dbReference>
<dbReference type="EMBL" id="JAHLPM010000005">
    <property type="protein sequence ID" value="MBU5437821.1"/>
    <property type="molecule type" value="Genomic_DNA"/>
</dbReference>
<dbReference type="InterPro" id="IPR013216">
    <property type="entry name" value="Methyltransf_11"/>
</dbReference>
<dbReference type="GO" id="GO:0032259">
    <property type="term" value="P:methylation"/>
    <property type="evidence" value="ECO:0007669"/>
    <property type="project" value="UniProtKB-KW"/>
</dbReference>
<dbReference type="Proteomes" id="UP000749471">
    <property type="component" value="Unassembled WGS sequence"/>
</dbReference>